<dbReference type="PANTHER" id="PTHR43280">
    <property type="entry name" value="ARAC-FAMILY TRANSCRIPTIONAL REGULATOR"/>
    <property type="match status" value="1"/>
</dbReference>
<comment type="caution">
    <text evidence="7">The sequence shown here is derived from an EMBL/GenBank/DDBJ whole genome shotgun (WGS) entry which is preliminary data.</text>
</comment>
<dbReference type="PANTHER" id="PTHR43280:SF10">
    <property type="entry name" value="REGULATORY PROTEIN POCR"/>
    <property type="match status" value="1"/>
</dbReference>
<feature type="domain" description="Response regulatory" evidence="6">
    <location>
        <begin position="3"/>
        <end position="119"/>
    </location>
</feature>
<name>A0A3A9K680_9BACI</name>
<feature type="domain" description="HTH araC/xylS-type" evidence="5">
    <location>
        <begin position="436"/>
        <end position="534"/>
    </location>
</feature>
<dbReference type="InterPro" id="IPR020449">
    <property type="entry name" value="Tscrpt_reg_AraC-type_HTH"/>
</dbReference>
<organism evidence="7 8">
    <name type="scientific">Salipaludibacillus neizhouensis</name>
    <dbReference type="NCBI Taxonomy" id="885475"/>
    <lineage>
        <taxon>Bacteria</taxon>
        <taxon>Bacillati</taxon>
        <taxon>Bacillota</taxon>
        <taxon>Bacilli</taxon>
        <taxon>Bacillales</taxon>
        <taxon>Bacillaceae</taxon>
    </lineage>
</organism>
<dbReference type="Gene3D" id="1.10.10.60">
    <property type="entry name" value="Homeodomain-like"/>
    <property type="match status" value="2"/>
</dbReference>
<evidence type="ECO:0000256" key="3">
    <source>
        <dbReference type="ARBA" id="ARBA00023163"/>
    </source>
</evidence>
<evidence type="ECO:0000259" key="6">
    <source>
        <dbReference type="PROSITE" id="PS50110"/>
    </source>
</evidence>
<dbReference type="EMBL" id="PDOE01000005">
    <property type="protein sequence ID" value="RKL66918.1"/>
    <property type="molecule type" value="Genomic_DNA"/>
</dbReference>
<dbReference type="CDD" id="cd17536">
    <property type="entry name" value="REC_YesN-like"/>
    <property type="match status" value="1"/>
</dbReference>
<dbReference type="GO" id="GO:0043565">
    <property type="term" value="F:sequence-specific DNA binding"/>
    <property type="evidence" value="ECO:0007669"/>
    <property type="project" value="InterPro"/>
</dbReference>
<keyword evidence="8" id="KW-1185">Reference proteome</keyword>
<dbReference type="SMART" id="SM00448">
    <property type="entry name" value="REC"/>
    <property type="match status" value="1"/>
</dbReference>
<dbReference type="SUPFAM" id="SSF52172">
    <property type="entry name" value="CheY-like"/>
    <property type="match status" value="1"/>
</dbReference>
<dbReference type="SMART" id="SM00342">
    <property type="entry name" value="HTH_ARAC"/>
    <property type="match status" value="1"/>
</dbReference>
<dbReference type="PROSITE" id="PS01124">
    <property type="entry name" value="HTH_ARAC_FAMILY_2"/>
    <property type="match status" value="1"/>
</dbReference>
<keyword evidence="1" id="KW-0805">Transcription regulation</keyword>
<evidence type="ECO:0000256" key="4">
    <source>
        <dbReference type="PROSITE-ProRule" id="PRU00169"/>
    </source>
</evidence>
<evidence type="ECO:0000259" key="5">
    <source>
        <dbReference type="PROSITE" id="PS01124"/>
    </source>
</evidence>
<protein>
    <recommendedName>
        <fullName evidence="9">DNA-binding response regulator</fullName>
    </recommendedName>
</protein>
<gene>
    <name evidence="7" type="ORF">CR203_13900</name>
</gene>
<evidence type="ECO:0000256" key="2">
    <source>
        <dbReference type="ARBA" id="ARBA00023125"/>
    </source>
</evidence>
<dbReference type="Pfam" id="PF00072">
    <property type="entry name" value="Response_reg"/>
    <property type="match status" value="1"/>
</dbReference>
<proteinExistence type="predicted"/>
<dbReference type="OrthoDB" id="342399at2"/>
<dbReference type="InterPro" id="IPR018062">
    <property type="entry name" value="HTH_AraC-typ_CS"/>
</dbReference>
<dbReference type="Proteomes" id="UP000281498">
    <property type="component" value="Unassembled WGS sequence"/>
</dbReference>
<evidence type="ECO:0000256" key="1">
    <source>
        <dbReference type="ARBA" id="ARBA00023015"/>
    </source>
</evidence>
<evidence type="ECO:0000313" key="8">
    <source>
        <dbReference type="Proteomes" id="UP000281498"/>
    </source>
</evidence>
<dbReference type="InterPro" id="IPR018060">
    <property type="entry name" value="HTH_AraC"/>
</dbReference>
<dbReference type="SUPFAM" id="SSF46689">
    <property type="entry name" value="Homeodomain-like"/>
    <property type="match status" value="2"/>
</dbReference>
<keyword evidence="3" id="KW-0804">Transcription</keyword>
<keyword evidence="4" id="KW-0597">Phosphoprotein</keyword>
<dbReference type="Pfam" id="PF12833">
    <property type="entry name" value="HTH_18"/>
    <property type="match status" value="1"/>
</dbReference>
<reference evidence="7 8" key="1">
    <citation type="submission" date="2017-10" db="EMBL/GenBank/DDBJ databases">
        <title>Bacillus sp. nov., a halophilic bacterium isolated from a Keqin Lake.</title>
        <authorList>
            <person name="Wang H."/>
        </authorList>
    </citation>
    <scope>NUCLEOTIDE SEQUENCE [LARGE SCALE GENOMIC DNA]</scope>
    <source>
        <strain evidence="7 8">KCTC 13187</strain>
    </source>
</reference>
<dbReference type="GO" id="GO:0000160">
    <property type="term" value="P:phosphorelay signal transduction system"/>
    <property type="evidence" value="ECO:0007669"/>
    <property type="project" value="InterPro"/>
</dbReference>
<dbReference type="InterPro" id="IPR011006">
    <property type="entry name" value="CheY-like_superfamily"/>
</dbReference>
<dbReference type="PRINTS" id="PR00032">
    <property type="entry name" value="HTHARAC"/>
</dbReference>
<dbReference type="GO" id="GO:0003700">
    <property type="term" value="F:DNA-binding transcription factor activity"/>
    <property type="evidence" value="ECO:0007669"/>
    <property type="project" value="InterPro"/>
</dbReference>
<dbReference type="PROSITE" id="PS00041">
    <property type="entry name" value="HTH_ARAC_FAMILY_1"/>
    <property type="match status" value="1"/>
</dbReference>
<evidence type="ECO:0000313" key="7">
    <source>
        <dbReference type="EMBL" id="RKL66918.1"/>
    </source>
</evidence>
<dbReference type="PROSITE" id="PS50110">
    <property type="entry name" value="RESPONSE_REGULATORY"/>
    <property type="match status" value="1"/>
</dbReference>
<evidence type="ECO:0008006" key="9">
    <source>
        <dbReference type="Google" id="ProtNLM"/>
    </source>
</evidence>
<dbReference type="InterPro" id="IPR009057">
    <property type="entry name" value="Homeodomain-like_sf"/>
</dbReference>
<feature type="modified residue" description="4-aspartylphosphate" evidence="4">
    <location>
        <position position="54"/>
    </location>
</feature>
<accession>A0A3A9K680</accession>
<dbReference type="RefSeq" id="WP_110934663.1">
    <property type="nucleotide sequence ID" value="NZ_KZ614146.1"/>
</dbReference>
<dbReference type="InterPro" id="IPR001789">
    <property type="entry name" value="Sig_transdc_resp-reg_receiver"/>
</dbReference>
<dbReference type="AlphaFoldDB" id="A0A3A9K680"/>
<keyword evidence="2" id="KW-0238">DNA-binding</keyword>
<sequence length="543" mass="63884">MMNALLVDDNFQMLEYMNDCIPWLEKGITVELCESGEEALKYATKKKPDILITDIDMPEMNGLELIDLLHAINPNLESLIISCHDNFNYAKHAVKLNVTDYILKDMLEPENLAESIDLLVSKIKEKENSNGQIDKLKSYIDQNQWSLKRHLLHQIRDHSLSNSDNLKSQLNNFGLKLDEFSYIPVVVQITNKDDVMNKYKSSELYMFAIDNISAEVAVNKGEEMISFMNDEYELICFVKVKSLIKNNPFVEMKKLLSHVEEVIDKHLNIEISMVHYHQPISNLTQMKESLSKLMNIGCHWFYVGGNEIISFHDIDYSFSQVSIFSEYTTFYEEINDMVTDQSEDKVKEVIKKWINLFGEKRYHPDEVKSLIHSILINLAIRHQYLYQSDSNQATVLHSQVNAISTINQVNFHMYKYIKDMMDYLRSEMETTHEDILKAKRYVVENMHKKIRMEEASTFLYMNSSYFSRLFRKETGMTFTEYVTKTKIEKSTIYLIETELTVEEISHKLGYENTSYYIKLFKKYFSIPPMEYRKNYKFSKVDII</sequence>
<dbReference type="Gene3D" id="3.40.50.2300">
    <property type="match status" value="1"/>
</dbReference>